<dbReference type="PANTHER" id="PTHR36920:SF1">
    <property type="entry name" value="OUTER MEMBRANE PROTEIN W"/>
    <property type="match status" value="1"/>
</dbReference>
<dbReference type="Pfam" id="PF03922">
    <property type="entry name" value="OmpW"/>
    <property type="match status" value="1"/>
</dbReference>
<evidence type="ECO:0000313" key="3">
    <source>
        <dbReference type="Proteomes" id="UP001460888"/>
    </source>
</evidence>
<evidence type="ECO:0000256" key="1">
    <source>
        <dbReference type="SAM" id="SignalP"/>
    </source>
</evidence>
<name>A0ABV2B4N7_9GAMM</name>
<proteinExistence type="predicted"/>
<dbReference type="SUPFAM" id="SSF56925">
    <property type="entry name" value="OMPA-like"/>
    <property type="match status" value="1"/>
</dbReference>
<comment type="caution">
    <text evidence="2">The sequence shown here is derived from an EMBL/GenBank/DDBJ whole genome shotgun (WGS) entry which is preliminary data.</text>
</comment>
<feature type="chain" id="PRO_5045217214" evidence="1">
    <location>
        <begin position="19"/>
        <end position="331"/>
    </location>
</feature>
<dbReference type="PANTHER" id="PTHR36920">
    <property type="match status" value="1"/>
</dbReference>
<dbReference type="PROSITE" id="PS00695">
    <property type="entry name" value="ENT_VIR_OMP_2"/>
    <property type="match status" value="1"/>
</dbReference>
<evidence type="ECO:0000313" key="2">
    <source>
        <dbReference type="EMBL" id="MES1930847.1"/>
    </source>
</evidence>
<keyword evidence="1" id="KW-0732">Signal</keyword>
<dbReference type="InterPro" id="IPR011250">
    <property type="entry name" value="OMP/PagP_B-barrel"/>
</dbReference>
<dbReference type="Proteomes" id="UP001460888">
    <property type="component" value="Unassembled WGS sequence"/>
</dbReference>
<dbReference type="InterPro" id="IPR005618">
    <property type="entry name" value="OMPW"/>
</dbReference>
<protein>
    <submittedName>
        <fullName evidence="2">OmpW family protein</fullName>
    </submittedName>
</protein>
<gene>
    <name evidence="2" type="ORF">SADO_16428</name>
</gene>
<keyword evidence="3" id="KW-1185">Reference proteome</keyword>
<dbReference type="Gene3D" id="2.40.160.20">
    <property type="match status" value="1"/>
</dbReference>
<reference evidence="2 3" key="1">
    <citation type="submission" date="2013-03" db="EMBL/GenBank/DDBJ databases">
        <title>Salinisphaera dokdonensis CL-ES53 Genome Sequencing.</title>
        <authorList>
            <person name="Li C."/>
            <person name="Lai Q."/>
            <person name="Shao Z."/>
        </authorList>
    </citation>
    <scope>NUCLEOTIDE SEQUENCE [LARGE SCALE GENOMIC DNA]</scope>
    <source>
        <strain evidence="2 3">CL-ES53</strain>
    </source>
</reference>
<dbReference type="InterPro" id="IPR000758">
    <property type="entry name" value="Enterovir_OMP"/>
</dbReference>
<feature type="signal peptide" evidence="1">
    <location>
        <begin position="1"/>
        <end position="18"/>
    </location>
</feature>
<sequence length="331" mass="34842">MFIGLGLLLAAVTAPARAVENSDGLAVPDTGEAAESDGFYKRYIKDRLYLKPGASYLDFGRLESTDLKLSGVKFPATLAIGNGGVDGAKASISNQTIGTIALGYNIPGTGRHLSFETIIGKPIDISFVAQEGALRDESLAPTARLGNVVPEGIIGGEALQDLLNGLGGAVNDTTGLLDTGIPPLGRELGSVKSLPIMMTLLYHPFPDSYFRPYIGGGAVYLYNFDSEITNDVLTQVNDPGFDVSSTPGYVLQAGIDIGNPEHGFFGFADVRYIGEATVKGELSDVNVRVRNQALGATLDALGYGEDIAVGDADIELDINPIIYTVGVGYRF</sequence>
<dbReference type="EMBL" id="APND01000007">
    <property type="protein sequence ID" value="MES1930847.1"/>
    <property type="molecule type" value="Genomic_DNA"/>
</dbReference>
<organism evidence="2 3">
    <name type="scientific">Salinisphaera dokdonensis CL-ES53</name>
    <dbReference type="NCBI Taxonomy" id="1304272"/>
    <lineage>
        <taxon>Bacteria</taxon>
        <taxon>Pseudomonadati</taxon>
        <taxon>Pseudomonadota</taxon>
        <taxon>Gammaproteobacteria</taxon>
        <taxon>Salinisphaerales</taxon>
        <taxon>Salinisphaeraceae</taxon>
        <taxon>Salinisphaera</taxon>
    </lineage>
</organism>
<accession>A0ABV2B4N7</accession>